<dbReference type="SUPFAM" id="SSF47384">
    <property type="entry name" value="Homodimeric domain of signal transducing histidine kinase"/>
    <property type="match status" value="1"/>
</dbReference>
<proteinExistence type="predicted"/>
<evidence type="ECO:0000259" key="9">
    <source>
        <dbReference type="PROSITE" id="PS50109"/>
    </source>
</evidence>
<name>A0AAV4Z1W6_9HYPH</name>
<feature type="domain" description="HAMP" evidence="11">
    <location>
        <begin position="300"/>
        <end position="351"/>
    </location>
</feature>
<dbReference type="EC" id="2.7.13.3" evidence="3"/>
<feature type="region of interest" description="Disordered" evidence="7">
    <location>
        <begin position="213"/>
        <end position="234"/>
    </location>
</feature>
<feature type="transmembrane region" description="Helical" evidence="8">
    <location>
        <begin position="12"/>
        <end position="39"/>
    </location>
</feature>
<dbReference type="Gene3D" id="3.40.50.2300">
    <property type="match status" value="1"/>
</dbReference>
<feature type="domain" description="Response regulatory" evidence="10">
    <location>
        <begin position="752"/>
        <end position="869"/>
    </location>
</feature>
<sequence length="997" mass="107079">MRRRGERGQHSAVAAMMVFALAIALPLVVLAVVTTDWYVAAERARLQTMGQLTGDHLRERLDRDLSEMSAMARTLATSPSIDAEDWARFDAQGRALVDTTEFTVSLVHVDGRQIVNTRVPVGTAMPSSPRPELAASLIATRRPVISPVIKSVVTGADIVLICAPVLRGGAPEMFVSIAVRTDHFARLIAQAEIDDPFSAVFVDGAKRIVAQTDDAPDSSGLSTKEPSSSPPRLQRLEDWEKAEASVMEFHHRSGVSDWTVVTGLDRNAFEASLYRSLAVLAFLAVTLLGSGGIVAWIYARQVARAVRNLKRAAGAVGRGDPVHLPASEIREVEQIGRALVTASHVSAEHHAAIAEVNANLEVRVAERGRELAASQAHYKLLAETMTDVVILRHADWRIAYVSPSGAALFGTEGSDFDPRTRIHPDDLAAFSAADARLAPDRPSIVSLFRMRHADGRCIWIEAVNDLLTSAAPGAPNVISTLRDVTKRQDQADELRMARDAAELAQAKAENASRAKSEFMNLMSHEIRTPLTTIKGFTDLLAHTTGLSPDQVRYLALVGAATDTLLGTVDDVLDYARAGEGNLRLDSIPIDLPALVSGTADLVRPMAEARGVAIDLAVPGDGSRHVLGDERRLRQILLNLLNDAIGTLRRGTVTLALQGPRGAESAERWRVFVTAHAGEDPEQSAARTVALDGSGLGFIIAQRLVGLMGGGRIDRSTPLGETAAYRFSLSLAPAPVLIRAAPAPSPDAPGAGRILVVEDNPINREVVQAMLKRLGYGVDMVTDGEAAILAVQASAYDLVLMDVSMPGMDGTTAIRRIRSLQHPARRVPIVAMSASMMPDRVRALTEAGANGQLGKPFDLPTLSRVVGDQISSIVLRESDADAPMPERPPIFDRSAFDALIAQMGEEAAREDVRAFVRLVDRFGPDTDGASAETLAARADRTGFRDLAKACRTFAALPAGAARDEARGRCLIARDLMNRMVHEITGPTMPEIRQTVALL</sequence>
<dbReference type="GO" id="GO:0016020">
    <property type="term" value="C:membrane"/>
    <property type="evidence" value="ECO:0007669"/>
    <property type="project" value="UniProtKB-SubCell"/>
</dbReference>
<dbReference type="InterPro" id="IPR000014">
    <property type="entry name" value="PAS"/>
</dbReference>
<dbReference type="SMART" id="SM00388">
    <property type="entry name" value="HisKA"/>
    <property type="match status" value="1"/>
</dbReference>
<gene>
    <name evidence="12" type="primary">rcsC_2</name>
    <name evidence="12" type="ORF">OICFNHDK_0115</name>
</gene>
<dbReference type="InterPro" id="IPR011006">
    <property type="entry name" value="CheY-like_superfamily"/>
</dbReference>
<dbReference type="Gene3D" id="1.10.287.130">
    <property type="match status" value="1"/>
</dbReference>
<dbReference type="PROSITE" id="PS50885">
    <property type="entry name" value="HAMP"/>
    <property type="match status" value="1"/>
</dbReference>
<dbReference type="EMBL" id="BPQF01000001">
    <property type="protein sequence ID" value="GJD37678.1"/>
    <property type="molecule type" value="Genomic_DNA"/>
</dbReference>
<dbReference type="InterPro" id="IPR005467">
    <property type="entry name" value="His_kinase_dom"/>
</dbReference>
<dbReference type="InterPro" id="IPR035965">
    <property type="entry name" value="PAS-like_dom_sf"/>
</dbReference>
<dbReference type="NCBIfam" id="TIGR00229">
    <property type="entry name" value="sensory_box"/>
    <property type="match status" value="1"/>
</dbReference>
<feature type="modified residue" description="4-aspartylphosphate" evidence="6">
    <location>
        <position position="801"/>
    </location>
</feature>
<evidence type="ECO:0000313" key="12">
    <source>
        <dbReference type="EMBL" id="GJD37678.1"/>
    </source>
</evidence>
<feature type="transmembrane region" description="Helical" evidence="8">
    <location>
        <begin position="277"/>
        <end position="299"/>
    </location>
</feature>
<evidence type="ECO:0000259" key="11">
    <source>
        <dbReference type="PROSITE" id="PS50885"/>
    </source>
</evidence>
<dbReference type="SUPFAM" id="SSF55785">
    <property type="entry name" value="PYP-like sensor domain (PAS domain)"/>
    <property type="match status" value="1"/>
</dbReference>
<protein>
    <recommendedName>
        <fullName evidence="3">histidine kinase</fullName>
        <ecNumber evidence="3">2.7.13.3</ecNumber>
    </recommendedName>
</protein>
<feature type="domain" description="Histidine kinase" evidence="9">
    <location>
        <begin position="521"/>
        <end position="732"/>
    </location>
</feature>
<reference evidence="12" key="2">
    <citation type="submission" date="2021-08" db="EMBL/GenBank/DDBJ databases">
        <authorList>
            <person name="Tani A."/>
            <person name="Ola A."/>
            <person name="Ogura Y."/>
            <person name="Katsura K."/>
            <person name="Hayashi T."/>
        </authorList>
    </citation>
    <scope>NUCLEOTIDE SEQUENCE</scope>
    <source>
        <strain evidence="12">DSM 21893</strain>
    </source>
</reference>
<dbReference type="InterPro" id="IPR001789">
    <property type="entry name" value="Sig_transdc_resp-reg_receiver"/>
</dbReference>
<evidence type="ECO:0000259" key="10">
    <source>
        <dbReference type="PROSITE" id="PS50110"/>
    </source>
</evidence>
<evidence type="ECO:0000313" key="13">
    <source>
        <dbReference type="Proteomes" id="UP001055307"/>
    </source>
</evidence>
<dbReference type="CDD" id="cd00130">
    <property type="entry name" value="PAS"/>
    <property type="match status" value="1"/>
</dbReference>
<evidence type="ECO:0000256" key="8">
    <source>
        <dbReference type="SAM" id="Phobius"/>
    </source>
</evidence>
<comment type="catalytic activity">
    <reaction evidence="1">
        <text>ATP + protein L-histidine = ADP + protein N-phospho-L-histidine.</text>
        <dbReference type="EC" id="2.7.13.3"/>
    </reaction>
</comment>
<dbReference type="InterPro" id="IPR036890">
    <property type="entry name" value="HATPase_C_sf"/>
</dbReference>
<comment type="subcellular location">
    <subcellularLocation>
        <location evidence="2">Membrane</location>
    </subcellularLocation>
</comment>
<dbReference type="Gene3D" id="3.30.565.10">
    <property type="entry name" value="Histidine kinase-like ATPase, C-terminal domain"/>
    <property type="match status" value="1"/>
</dbReference>
<dbReference type="SUPFAM" id="SSF52172">
    <property type="entry name" value="CheY-like"/>
    <property type="match status" value="1"/>
</dbReference>
<dbReference type="Pfam" id="PF00512">
    <property type="entry name" value="HisKA"/>
    <property type="match status" value="1"/>
</dbReference>
<dbReference type="PROSITE" id="PS50110">
    <property type="entry name" value="RESPONSE_REGULATORY"/>
    <property type="match status" value="1"/>
</dbReference>
<dbReference type="InterPro" id="IPR003660">
    <property type="entry name" value="HAMP_dom"/>
</dbReference>
<dbReference type="AlphaFoldDB" id="A0AAV4Z1W6"/>
<evidence type="ECO:0000256" key="2">
    <source>
        <dbReference type="ARBA" id="ARBA00004370"/>
    </source>
</evidence>
<keyword evidence="12" id="KW-0418">Kinase</keyword>
<keyword evidence="8" id="KW-0812">Transmembrane</keyword>
<dbReference type="InterPro" id="IPR003661">
    <property type="entry name" value="HisK_dim/P_dom"/>
</dbReference>
<reference evidence="12" key="1">
    <citation type="journal article" date="2016" name="Front. Microbiol.">
        <title>Genome Sequence of the Piezophilic, Mesophilic Sulfate-Reducing Bacterium Desulfovibrio indicus J2T.</title>
        <authorList>
            <person name="Cao J."/>
            <person name="Maignien L."/>
            <person name="Shao Z."/>
            <person name="Alain K."/>
            <person name="Jebbar M."/>
        </authorList>
    </citation>
    <scope>NUCLEOTIDE SEQUENCE</scope>
    <source>
        <strain evidence="12">DSM 21893</strain>
    </source>
</reference>
<dbReference type="SMART" id="SM00448">
    <property type="entry name" value="REC"/>
    <property type="match status" value="1"/>
</dbReference>
<keyword evidence="8" id="KW-0472">Membrane</keyword>
<dbReference type="PANTHER" id="PTHR45339:SF5">
    <property type="entry name" value="HISTIDINE KINASE"/>
    <property type="match status" value="1"/>
</dbReference>
<feature type="compositionally biased region" description="Polar residues" evidence="7">
    <location>
        <begin position="219"/>
        <end position="231"/>
    </location>
</feature>
<dbReference type="InterPro" id="IPR036097">
    <property type="entry name" value="HisK_dim/P_sf"/>
</dbReference>
<keyword evidence="4 6" id="KW-0597">Phosphoprotein</keyword>
<dbReference type="Gene3D" id="3.30.450.20">
    <property type="entry name" value="PAS domain"/>
    <property type="match status" value="2"/>
</dbReference>
<comment type="caution">
    <text evidence="12">The sequence shown here is derived from an EMBL/GenBank/DDBJ whole genome shotgun (WGS) entry which is preliminary data.</text>
</comment>
<dbReference type="PANTHER" id="PTHR45339">
    <property type="entry name" value="HYBRID SIGNAL TRANSDUCTION HISTIDINE KINASE J"/>
    <property type="match status" value="1"/>
</dbReference>
<keyword evidence="5" id="KW-0808">Transferase</keyword>
<dbReference type="GO" id="GO:0000155">
    <property type="term" value="F:phosphorelay sensor kinase activity"/>
    <property type="evidence" value="ECO:0007669"/>
    <property type="project" value="InterPro"/>
</dbReference>
<organism evidence="12 13">
    <name type="scientific">Methylobacterium bullatum</name>
    <dbReference type="NCBI Taxonomy" id="570505"/>
    <lineage>
        <taxon>Bacteria</taxon>
        <taxon>Pseudomonadati</taxon>
        <taxon>Pseudomonadota</taxon>
        <taxon>Alphaproteobacteria</taxon>
        <taxon>Hyphomicrobiales</taxon>
        <taxon>Methylobacteriaceae</taxon>
        <taxon>Methylobacterium</taxon>
    </lineage>
</organism>
<evidence type="ECO:0000256" key="6">
    <source>
        <dbReference type="PROSITE-ProRule" id="PRU00169"/>
    </source>
</evidence>
<keyword evidence="13" id="KW-1185">Reference proteome</keyword>
<dbReference type="CDD" id="cd17546">
    <property type="entry name" value="REC_hyHK_CKI1_RcsC-like"/>
    <property type="match status" value="1"/>
</dbReference>
<evidence type="ECO:0000256" key="4">
    <source>
        <dbReference type="ARBA" id="ARBA00022553"/>
    </source>
</evidence>
<dbReference type="PROSITE" id="PS50109">
    <property type="entry name" value="HIS_KIN"/>
    <property type="match status" value="1"/>
</dbReference>
<accession>A0AAV4Z1W6</accession>
<dbReference type="Pfam" id="PF00072">
    <property type="entry name" value="Response_reg"/>
    <property type="match status" value="1"/>
</dbReference>
<evidence type="ECO:0000256" key="5">
    <source>
        <dbReference type="ARBA" id="ARBA00022679"/>
    </source>
</evidence>
<evidence type="ECO:0000256" key="3">
    <source>
        <dbReference type="ARBA" id="ARBA00012438"/>
    </source>
</evidence>
<dbReference type="CDD" id="cd00082">
    <property type="entry name" value="HisKA"/>
    <property type="match status" value="1"/>
</dbReference>
<dbReference type="Proteomes" id="UP001055307">
    <property type="component" value="Unassembled WGS sequence"/>
</dbReference>
<keyword evidence="8" id="KW-1133">Transmembrane helix</keyword>
<evidence type="ECO:0000256" key="1">
    <source>
        <dbReference type="ARBA" id="ARBA00000085"/>
    </source>
</evidence>
<evidence type="ECO:0000256" key="7">
    <source>
        <dbReference type="SAM" id="MobiDB-lite"/>
    </source>
</evidence>
<dbReference type="SUPFAM" id="SSF55874">
    <property type="entry name" value="ATPase domain of HSP90 chaperone/DNA topoisomerase II/histidine kinase"/>
    <property type="match status" value="1"/>
</dbReference>